<evidence type="ECO:0000256" key="1">
    <source>
        <dbReference type="SAM" id="MobiDB-lite"/>
    </source>
</evidence>
<dbReference type="OrthoDB" id="4898977at2759"/>
<feature type="region of interest" description="Disordered" evidence="1">
    <location>
        <begin position="249"/>
        <end position="434"/>
    </location>
</feature>
<evidence type="ECO:0000313" key="3">
    <source>
        <dbReference type="Proteomes" id="UP000240493"/>
    </source>
</evidence>
<dbReference type="AlphaFoldDB" id="A0A2T3ZG90"/>
<feature type="region of interest" description="Disordered" evidence="1">
    <location>
        <begin position="26"/>
        <end position="53"/>
    </location>
</feature>
<gene>
    <name evidence="2" type="ORF">M441DRAFT_54975</name>
</gene>
<protein>
    <submittedName>
        <fullName evidence="2">Uncharacterized protein</fullName>
    </submittedName>
</protein>
<reference evidence="2 3" key="1">
    <citation type="submission" date="2016-07" db="EMBL/GenBank/DDBJ databases">
        <title>Multiple horizontal gene transfer events from other fungi enriched the ability of initially mycotrophic Trichoderma (Ascomycota) to feed on dead plant biomass.</title>
        <authorList>
            <consortium name="DOE Joint Genome Institute"/>
            <person name="Aerts A."/>
            <person name="Atanasova L."/>
            <person name="Chenthamara K."/>
            <person name="Zhang J."/>
            <person name="Grujic M."/>
            <person name="Henrissat B."/>
            <person name="Kuo A."/>
            <person name="Salamov A."/>
            <person name="Lipzen A."/>
            <person name="Labutti K."/>
            <person name="Barry K."/>
            <person name="Miao Y."/>
            <person name="Rahimi M.J."/>
            <person name="Shen Q."/>
            <person name="Grigoriev I.V."/>
            <person name="Kubicek C.P."/>
            <person name="Druzhinina I.S."/>
        </authorList>
    </citation>
    <scope>NUCLEOTIDE SEQUENCE [LARGE SCALE GENOMIC DNA]</scope>
    <source>
        <strain evidence="2 3">CBS 433.97</strain>
    </source>
</reference>
<sequence length="434" mass="49785">MRHYFSLPSFSLPSFPFSIPASPVPPTGLLKQSGDTTQGLVPRNPSSHAPRNQDNHLFKHIHLPAATMMHTVIMNQRGLQMPLLDHIRIWNEHTKDWQDRCEYWDGYSTSDISHPGVLSRFDWIKFNTIRLEIPILPPDEFFKTAIAIAKDAKSREEYKRMFEEKNALLRRELEKMAHVSCMDLMRYRKFDVQDSQSDLAGEFIDEQTNGIPNNYLGIDKTQYLIHHHYDGPMGPEDWLKDNGFLPASEQRSQFQRKRKEMNDNYDDERGSKRQRTQSPTADSSSPLASSSFAENVQEERAANGSKRKRTESPAADSSLPHTSSSYTKNDQEERAANGSKRQRLESHRTDPSLSHASFSKNDQKERAVNGFKQQRPESPIADSSSSHTSSFTKLDRKERAAKRPKRPKSQTGSSNTRAPRRSKRIQSLESKRTT</sequence>
<keyword evidence="3" id="KW-1185">Reference proteome</keyword>
<feature type="compositionally biased region" description="Polar residues" evidence="1">
    <location>
        <begin position="319"/>
        <end position="328"/>
    </location>
</feature>
<feature type="compositionally biased region" description="Basic residues" evidence="1">
    <location>
        <begin position="399"/>
        <end position="408"/>
    </location>
</feature>
<accession>A0A2T3ZG90</accession>
<feature type="compositionally biased region" description="Polar residues" evidence="1">
    <location>
        <begin position="33"/>
        <end position="50"/>
    </location>
</feature>
<dbReference type="EMBL" id="KZ679258">
    <property type="protein sequence ID" value="PTB43831.1"/>
    <property type="molecule type" value="Genomic_DNA"/>
</dbReference>
<dbReference type="Proteomes" id="UP000240493">
    <property type="component" value="Unassembled WGS sequence"/>
</dbReference>
<proteinExistence type="predicted"/>
<feature type="compositionally biased region" description="Polar residues" evidence="1">
    <location>
        <begin position="351"/>
        <end position="360"/>
    </location>
</feature>
<organism evidence="2 3">
    <name type="scientific">Trichoderma asperellum (strain ATCC 204424 / CBS 433.97 / NBRC 101777)</name>
    <dbReference type="NCBI Taxonomy" id="1042311"/>
    <lineage>
        <taxon>Eukaryota</taxon>
        <taxon>Fungi</taxon>
        <taxon>Dikarya</taxon>
        <taxon>Ascomycota</taxon>
        <taxon>Pezizomycotina</taxon>
        <taxon>Sordariomycetes</taxon>
        <taxon>Hypocreomycetidae</taxon>
        <taxon>Hypocreales</taxon>
        <taxon>Hypocreaceae</taxon>
        <taxon>Trichoderma</taxon>
    </lineage>
</organism>
<name>A0A2T3ZG90_TRIA4</name>
<evidence type="ECO:0000313" key="2">
    <source>
        <dbReference type="EMBL" id="PTB43831.1"/>
    </source>
</evidence>
<feature type="compositionally biased region" description="Low complexity" evidence="1">
    <location>
        <begin position="278"/>
        <end position="291"/>
    </location>
</feature>